<evidence type="ECO:0000256" key="1">
    <source>
        <dbReference type="SAM" id="MobiDB-lite"/>
    </source>
</evidence>
<gene>
    <name evidence="2" type="ORF">PIB30_075191</name>
</gene>
<reference evidence="2 3" key="1">
    <citation type="journal article" date="2023" name="Plants (Basel)">
        <title>Bridging the Gap: Combining Genomics and Transcriptomics Approaches to Understand Stylosanthes scabra, an Orphan Legume from the Brazilian Caatinga.</title>
        <authorList>
            <person name="Ferreira-Neto J.R.C."/>
            <person name="da Silva M.D."/>
            <person name="Binneck E."/>
            <person name="de Melo N.F."/>
            <person name="da Silva R.H."/>
            <person name="de Melo A.L.T.M."/>
            <person name="Pandolfi V."/>
            <person name="Bustamante F.O."/>
            <person name="Brasileiro-Vidal A.C."/>
            <person name="Benko-Iseppon A.M."/>
        </authorList>
    </citation>
    <scope>NUCLEOTIDE SEQUENCE [LARGE SCALE GENOMIC DNA]</scope>
    <source>
        <tissue evidence="2">Leaves</tissue>
    </source>
</reference>
<feature type="compositionally biased region" description="Basic and acidic residues" evidence="1">
    <location>
        <begin position="30"/>
        <end position="39"/>
    </location>
</feature>
<accession>A0ABU6VNA6</accession>
<evidence type="ECO:0000313" key="2">
    <source>
        <dbReference type="EMBL" id="MED6175095.1"/>
    </source>
</evidence>
<comment type="caution">
    <text evidence="2">The sequence shown here is derived from an EMBL/GenBank/DDBJ whole genome shotgun (WGS) entry which is preliminary data.</text>
</comment>
<dbReference type="EMBL" id="JASCZI010151987">
    <property type="protein sequence ID" value="MED6175095.1"/>
    <property type="molecule type" value="Genomic_DNA"/>
</dbReference>
<dbReference type="Proteomes" id="UP001341840">
    <property type="component" value="Unassembled WGS sequence"/>
</dbReference>
<feature type="region of interest" description="Disordered" evidence="1">
    <location>
        <begin position="1"/>
        <end position="113"/>
    </location>
</feature>
<name>A0ABU6VNA6_9FABA</name>
<evidence type="ECO:0000313" key="3">
    <source>
        <dbReference type="Proteomes" id="UP001341840"/>
    </source>
</evidence>
<keyword evidence="3" id="KW-1185">Reference proteome</keyword>
<protein>
    <submittedName>
        <fullName evidence="2">Uncharacterized protein</fullName>
    </submittedName>
</protein>
<sequence>MFDSFDTVSLGGDESDNVAVEGPGVVPSEPPHEETKPIHTDQPSKSSDAAVDVPPLAEEDFQGATDLEPLTVVMPLQSEQQPEPRRTSEETTEVELEPNTMNIPLELEPELTL</sequence>
<feature type="compositionally biased region" description="Low complexity" evidence="1">
    <location>
        <begin position="18"/>
        <end position="27"/>
    </location>
</feature>
<organism evidence="2 3">
    <name type="scientific">Stylosanthes scabra</name>
    <dbReference type="NCBI Taxonomy" id="79078"/>
    <lineage>
        <taxon>Eukaryota</taxon>
        <taxon>Viridiplantae</taxon>
        <taxon>Streptophyta</taxon>
        <taxon>Embryophyta</taxon>
        <taxon>Tracheophyta</taxon>
        <taxon>Spermatophyta</taxon>
        <taxon>Magnoliopsida</taxon>
        <taxon>eudicotyledons</taxon>
        <taxon>Gunneridae</taxon>
        <taxon>Pentapetalae</taxon>
        <taxon>rosids</taxon>
        <taxon>fabids</taxon>
        <taxon>Fabales</taxon>
        <taxon>Fabaceae</taxon>
        <taxon>Papilionoideae</taxon>
        <taxon>50 kb inversion clade</taxon>
        <taxon>dalbergioids sensu lato</taxon>
        <taxon>Dalbergieae</taxon>
        <taxon>Pterocarpus clade</taxon>
        <taxon>Stylosanthes</taxon>
    </lineage>
</organism>
<proteinExistence type="predicted"/>